<reference evidence="3" key="1">
    <citation type="submission" date="2015-08" db="EMBL/GenBank/DDBJ databases">
        <authorList>
            <person name="Babu N.S."/>
            <person name="Beckwith C.J."/>
            <person name="Beseler K.G."/>
            <person name="Brison A."/>
            <person name="Carone J.V."/>
            <person name="Caskin T.P."/>
            <person name="Diamond M."/>
            <person name="Durham M.E."/>
            <person name="Foxe J.M."/>
            <person name="Go M."/>
            <person name="Henderson B.A."/>
            <person name="Jones I.B."/>
            <person name="McGettigan J.A."/>
            <person name="Micheletti S.J."/>
            <person name="Nasrallah M.E."/>
            <person name="Ortiz D."/>
            <person name="Piller C.R."/>
            <person name="Privatt S.R."/>
            <person name="Schneider S.L."/>
            <person name="Sharp S."/>
            <person name="Smith T.C."/>
            <person name="Stanton J.D."/>
            <person name="Ullery H.E."/>
            <person name="Wilson R.J."/>
            <person name="Serrano M.G."/>
            <person name="Buck G."/>
            <person name="Lee V."/>
            <person name="Wang Y."/>
            <person name="Carvalho R."/>
            <person name="Voegtly L."/>
            <person name="Shi R."/>
            <person name="Duckworth R."/>
            <person name="Johnson A."/>
            <person name="Loviza R."/>
            <person name="Walstead R."/>
            <person name="Shah Z."/>
            <person name="Kiflezghi M."/>
            <person name="Wade K."/>
            <person name="Ball S.L."/>
            <person name="Bradley K.W."/>
            <person name="Asai D.J."/>
            <person name="Bowman C.A."/>
            <person name="Russell D.A."/>
            <person name="Pope W.H."/>
            <person name="Jacobs-Sera D."/>
            <person name="Hendrix R.W."/>
            <person name="Hatfull G.F."/>
        </authorList>
    </citation>
    <scope>NUCLEOTIDE SEQUENCE</scope>
</reference>
<name>A0A1D2AHP2_AUXPR</name>
<accession>A0A1D2AHP2</accession>
<feature type="coiled-coil region" evidence="1">
    <location>
        <begin position="484"/>
        <end position="513"/>
    </location>
</feature>
<feature type="region of interest" description="Disordered" evidence="2">
    <location>
        <begin position="312"/>
        <end position="389"/>
    </location>
</feature>
<feature type="coiled-coil region" evidence="1">
    <location>
        <begin position="89"/>
        <end position="217"/>
    </location>
</feature>
<feature type="non-terminal residue" evidence="3">
    <location>
        <position position="527"/>
    </location>
</feature>
<dbReference type="EMBL" id="GDKF01000197">
    <property type="protein sequence ID" value="JAT78425.1"/>
    <property type="molecule type" value="Transcribed_RNA"/>
</dbReference>
<evidence type="ECO:0000256" key="1">
    <source>
        <dbReference type="SAM" id="Coils"/>
    </source>
</evidence>
<dbReference type="AlphaFoldDB" id="A0A1D2AHP2"/>
<evidence type="ECO:0000313" key="3">
    <source>
        <dbReference type="EMBL" id="JAT78425.1"/>
    </source>
</evidence>
<feature type="non-terminal residue" evidence="3">
    <location>
        <position position="1"/>
    </location>
</feature>
<keyword evidence="1" id="KW-0175">Coiled coil</keyword>
<sequence length="527" mass="54326">LSHALESHVASKTHASARLEWGANGCSAWGRVGRANLPGSFPLPKAPLHTAMSLRRVFSRPQSAGQAANTYSDSEAHAVRFATPAERVIEQLTADLLDAQRFIAKLQQAQQDSETQIRKLRGLGDYKAAHDRLAKELSQSQKQCQSLAAQLQATHSALNHSQGSTAQTLAQQSAMIEEMRRKARSQDSELSTAHATLASQQAELDRTARRLLEAQAALRAGAAGAAGADAVGAGGRGARRDARPELDALRRSEAEARAAVAAADAALAARDARVERLEAARQRNLTRVVELKAALAAAQAQAAAAGLGAAAADSGESSSSSGPSPSSSASVQATAAAGSVRGKEAAAAPRAGASSSRSVAAPRAREAVPAAPRAREAVPASPLGTRAGTGTQPAALALLATLQEQAAAGEAELLARLREQASELASSRAREAALAAQVEAQAATIRENGELVEEGRQRVLQVLDSLSREGQALESQRAAQAVELEGLRAAHAAAQAELEAQRATNERLAAEAAALRGGAARGGAGRR</sequence>
<protein>
    <submittedName>
        <fullName evidence="3">Uncharacterized protein</fullName>
    </submittedName>
</protein>
<proteinExistence type="predicted"/>
<organism evidence="3">
    <name type="scientific">Auxenochlorella protothecoides</name>
    <name type="common">Green microalga</name>
    <name type="synonym">Chlorella protothecoides</name>
    <dbReference type="NCBI Taxonomy" id="3075"/>
    <lineage>
        <taxon>Eukaryota</taxon>
        <taxon>Viridiplantae</taxon>
        <taxon>Chlorophyta</taxon>
        <taxon>core chlorophytes</taxon>
        <taxon>Trebouxiophyceae</taxon>
        <taxon>Chlorellales</taxon>
        <taxon>Chlorellaceae</taxon>
        <taxon>Auxenochlorella</taxon>
    </lineage>
</organism>
<gene>
    <name evidence="3" type="ORF">g.38129</name>
</gene>
<evidence type="ECO:0000256" key="2">
    <source>
        <dbReference type="SAM" id="MobiDB-lite"/>
    </source>
</evidence>